<sequence>MENNFVSRGGIKLQAAIENWKLKIENLVCLDVGSSTGGFVDCLLQNGAKKIYALDTAYGELAWKLRNDPRVVVMERTNILHLEGLPESIDLITIDAGWTKLELVLPVVRKFLKPDGAIIALLKPHYEAEKKDLVKGVLPTEKAEAVKAEVVDRLQAAGSGYRIEKIMESPILGGAGNKEYLLHLTFQQE</sequence>
<accession>A0A1F5JI94</accession>
<dbReference type="GO" id="GO:0032259">
    <property type="term" value="P:methylation"/>
    <property type="evidence" value="ECO:0007669"/>
    <property type="project" value="InterPro"/>
</dbReference>
<feature type="domain" description="Ribosomal RNA methyltransferase FtsJ" evidence="2">
    <location>
        <begin position="5"/>
        <end position="185"/>
    </location>
</feature>
<dbReference type="Proteomes" id="UP000177555">
    <property type="component" value="Unassembled WGS sequence"/>
</dbReference>
<evidence type="ECO:0000256" key="1">
    <source>
        <dbReference type="ARBA" id="ARBA00022884"/>
    </source>
</evidence>
<evidence type="ECO:0000259" key="2">
    <source>
        <dbReference type="Pfam" id="PF01728"/>
    </source>
</evidence>
<organism evidence="3 4">
    <name type="scientific">Candidatus Daviesbacteria bacterium RIFCSPHIGHO2_01_FULL_40_11</name>
    <dbReference type="NCBI Taxonomy" id="1797762"/>
    <lineage>
        <taxon>Bacteria</taxon>
        <taxon>Candidatus Daviesiibacteriota</taxon>
    </lineage>
</organism>
<name>A0A1F5JI94_9BACT</name>
<proteinExistence type="predicted"/>
<dbReference type="Pfam" id="PF01728">
    <property type="entry name" value="FtsJ"/>
    <property type="match status" value="1"/>
</dbReference>
<dbReference type="GO" id="GO:0008168">
    <property type="term" value="F:methyltransferase activity"/>
    <property type="evidence" value="ECO:0007669"/>
    <property type="project" value="InterPro"/>
</dbReference>
<dbReference type="EMBL" id="MFCP01000020">
    <property type="protein sequence ID" value="OGE28309.1"/>
    <property type="molecule type" value="Genomic_DNA"/>
</dbReference>
<evidence type="ECO:0000313" key="3">
    <source>
        <dbReference type="EMBL" id="OGE28309.1"/>
    </source>
</evidence>
<dbReference type="InterPro" id="IPR002877">
    <property type="entry name" value="RNA_MeTrfase_FtsJ_dom"/>
</dbReference>
<dbReference type="AlphaFoldDB" id="A0A1F5JI94"/>
<gene>
    <name evidence="3" type="ORF">A2867_04815</name>
</gene>
<dbReference type="InterPro" id="IPR047048">
    <property type="entry name" value="TlyA"/>
</dbReference>
<dbReference type="SUPFAM" id="SSF53335">
    <property type="entry name" value="S-adenosyl-L-methionine-dependent methyltransferases"/>
    <property type="match status" value="1"/>
</dbReference>
<dbReference type="PANTHER" id="PTHR32319">
    <property type="entry name" value="BACTERIAL HEMOLYSIN-LIKE PROTEIN"/>
    <property type="match status" value="1"/>
</dbReference>
<dbReference type="InterPro" id="IPR029063">
    <property type="entry name" value="SAM-dependent_MTases_sf"/>
</dbReference>
<reference evidence="3 4" key="1">
    <citation type="journal article" date="2016" name="Nat. Commun.">
        <title>Thousands of microbial genomes shed light on interconnected biogeochemical processes in an aquifer system.</title>
        <authorList>
            <person name="Anantharaman K."/>
            <person name="Brown C.T."/>
            <person name="Hug L.A."/>
            <person name="Sharon I."/>
            <person name="Castelle C.J."/>
            <person name="Probst A.J."/>
            <person name="Thomas B.C."/>
            <person name="Singh A."/>
            <person name="Wilkins M.J."/>
            <person name="Karaoz U."/>
            <person name="Brodie E.L."/>
            <person name="Williams K.H."/>
            <person name="Hubbard S.S."/>
            <person name="Banfield J.F."/>
        </authorList>
    </citation>
    <scope>NUCLEOTIDE SEQUENCE [LARGE SCALE GENOMIC DNA]</scope>
</reference>
<comment type="caution">
    <text evidence="3">The sequence shown here is derived from an EMBL/GenBank/DDBJ whole genome shotgun (WGS) entry which is preliminary data.</text>
</comment>
<dbReference type="Gene3D" id="3.40.50.150">
    <property type="entry name" value="Vaccinia Virus protein VP39"/>
    <property type="match status" value="1"/>
</dbReference>
<evidence type="ECO:0000313" key="4">
    <source>
        <dbReference type="Proteomes" id="UP000177555"/>
    </source>
</evidence>
<keyword evidence="1" id="KW-0694">RNA-binding</keyword>
<protein>
    <recommendedName>
        <fullName evidence="2">Ribosomal RNA methyltransferase FtsJ domain-containing protein</fullName>
    </recommendedName>
</protein>
<dbReference type="GO" id="GO:0003723">
    <property type="term" value="F:RNA binding"/>
    <property type="evidence" value="ECO:0007669"/>
    <property type="project" value="UniProtKB-KW"/>
</dbReference>
<dbReference type="PANTHER" id="PTHR32319:SF0">
    <property type="entry name" value="BACTERIAL HEMOLYSIN-LIKE PROTEIN"/>
    <property type="match status" value="1"/>
</dbReference>